<dbReference type="Proteomes" id="UP000823615">
    <property type="component" value="Unassembled WGS sequence"/>
</dbReference>
<name>A0A9D9DYH3_9SPIO</name>
<evidence type="ECO:0000313" key="2">
    <source>
        <dbReference type="Proteomes" id="UP000823615"/>
    </source>
</evidence>
<dbReference type="EMBL" id="JADIMT010000034">
    <property type="protein sequence ID" value="MBO8435828.1"/>
    <property type="molecule type" value="Genomic_DNA"/>
</dbReference>
<accession>A0A9D9DYH3</accession>
<sequence length="221" mass="24561">MMIFSGPLFSYLGGLASERIIQDYSSDWISGNLAFLRKGGMKIKEWKDDPQRPCFQEELPSDAYQAFLLKASSAMMGMPMLTSFPHGFKCNRHPLVLKASRSRDMIWAKTLFSLLFVPSDDMFSYHTTLPDAGYVLASSTSALAELLERVNSCSWCADSYALVSWSDESKADCRKIIGKILPDEDGNIDGEAAAKYAYSLLYRGLLFSLSGGTPLFLRVGK</sequence>
<reference evidence="1" key="1">
    <citation type="submission" date="2020-10" db="EMBL/GenBank/DDBJ databases">
        <authorList>
            <person name="Gilroy R."/>
        </authorList>
    </citation>
    <scope>NUCLEOTIDE SEQUENCE</scope>
    <source>
        <strain evidence="1">7293</strain>
    </source>
</reference>
<protein>
    <submittedName>
        <fullName evidence="1">Uncharacterized protein</fullName>
    </submittedName>
</protein>
<reference evidence="1" key="2">
    <citation type="journal article" date="2021" name="PeerJ">
        <title>Extensive microbial diversity within the chicken gut microbiome revealed by metagenomics and culture.</title>
        <authorList>
            <person name="Gilroy R."/>
            <person name="Ravi A."/>
            <person name="Getino M."/>
            <person name="Pursley I."/>
            <person name="Horton D.L."/>
            <person name="Alikhan N.F."/>
            <person name="Baker D."/>
            <person name="Gharbi K."/>
            <person name="Hall N."/>
            <person name="Watson M."/>
            <person name="Adriaenssens E.M."/>
            <person name="Foster-Nyarko E."/>
            <person name="Jarju S."/>
            <person name="Secka A."/>
            <person name="Antonio M."/>
            <person name="Oren A."/>
            <person name="Chaudhuri R.R."/>
            <person name="La Ragione R."/>
            <person name="Hildebrand F."/>
            <person name="Pallen M.J."/>
        </authorList>
    </citation>
    <scope>NUCLEOTIDE SEQUENCE</scope>
    <source>
        <strain evidence="1">7293</strain>
    </source>
</reference>
<gene>
    <name evidence="1" type="ORF">IAA97_02460</name>
</gene>
<evidence type="ECO:0000313" key="1">
    <source>
        <dbReference type="EMBL" id="MBO8435828.1"/>
    </source>
</evidence>
<comment type="caution">
    <text evidence="1">The sequence shown here is derived from an EMBL/GenBank/DDBJ whole genome shotgun (WGS) entry which is preliminary data.</text>
</comment>
<organism evidence="1 2">
    <name type="scientific">Candidatus Ornithospirochaeta stercoripullorum</name>
    <dbReference type="NCBI Taxonomy" id="2840899"/>
    <lineage>
        <taxon>Bacteria</taxon>
        <taxon>Pseudomonadati</taxon>
        <taxon>Spirochaetota</taxon>
        <taxon>Spirochaetia</taxon>
        <taxon>Spirochaetales</taxon>
        <taxon>Spirochaetaceae</taxon>
        <taxon>Spirochaetaceae incertae sedis</taxon>
        <taxon>Candidatus Ornithospirochaeta</taxon>
    </lineage>
</organism>
<dbReference type="AlphaFoldDB" id="A0A9D9DYH3"/>
<proteinExistence type="predicted"/>